<protein>
    <recommendedName>
        <fullName evidence="2">Phosphatidic acid phosphatase type 2/haloperoxidase domain-containing protein</fullName>
    </recommendedName>
</protein>
<name>A0A656Z606_BRUAN</name>
<keyword evidence="1" id="KW-0812">Transmembrane</keyword>
<feature type="domain" description="Phosphatidic acid phosphatase type 2/haloperoxidase" evidence="2">
    <location>
        <begin position="3"/>
        <end position="41"/>
    </location>
</feature>
<organism evidence="3">
    <name type="scientific">Brucella anthropi</name>
    <name type="common">Ochrobactrum anthropi</name>
    <dbReference type="NCBI Taxonomy" id="529"/>
    <lineage>
        <taxon>Bacteria</taxon>
        <taxon>Pseudomonadati</taxon>
        <taxon>Pseudomonadota</taxon>
        <taxon>Alphaproteobacteria</taxon>
        <taxon>Hyphomicrobiales</taxon>
        <taxon>Brucellaceae</taxon>
        <taxon>Brucella/Ochrobactrum group</taxon>
        <taxon>Brucella</taxon>
    </lineage>
</organism>
<keyword evidence="1" id="KW-1133">Transmembrane helix</keyword>
<sequence length="61" mass="6980">MVPVALFTAFNRVIFGAHFLSDVVIAWGLMLCLMIWLWQRIATHAERIDAAIARLGRRFHG</sequence>
<dbReference type="Gene3D" id="1.20.144.10">
    <property type="entry name" value="Phosphatidic acid phosphatase type 2/haloperoxidase"/>
    <property type="match status" value="1"/>
</dbReference>
<dbReference type="InterPro" id="IPR036938">
    <property type="entry name" value="PAP2/HPO_sf"/>
</dbReference>
<dbReference type="EMBL" id="LUAY01003800">
    <property type="protein sequence ID" value="KYB45601.1"/>
    <property type="molecule type" value="Genomic_DNA"/>
</dbReference>
<proteinExistence type="predicted"/>
<evidence type="ECO:0000313" key="3">
    <source>
        <dbReference type="EMBL" id="KYB45601.1"/>
    </source>
</evidence>
<dbReference type="Pfam" id="PF01569">
    <property type="entry name" value="PAP2"/>
    <property type="match status" value="1"/>
</dbReference>
<dbReference type="AlphaFoldDB" id="A0A656Z606"/>
<feature type="transmembrane region" description="Helical" evidence="1">
    <location>
        <begin position="13"/>
        <end position="38"/>
    </location>
</feature>
<dbReference type="InterPro" id="IPR000326">
    <property type="entry name" value="PAP2/HPO"/>
</dbReference>
<evidence type="ECO:0000256" key="1">
    <source>
        <dbReference type="SAM" id="Phobius"/>
    </source>
</evidence>
<comment type="caution">
    <text evidence="3">The sequence shown here is derived from an EMBL/GenBank/DDBJ whole genome shotgun (WGS) entry which is preliminary data.</text>
</comment>
<dbReference type="SUPFAM" id="SSF48317">
    <property type="entry name" value="Acid phosphatase/Vanadium-dependent haloperoxidase"/>
    <property type="match status" value="1"/>
</dbReference>
<accession>A0A656Z606</accession>
<gene>
    <name evidence="3" type="ORF">AB664_37315</name>
</gene>
<keyword evidence="1" id="KW-0472">Membrane</keyword>
<evidence type="ECO:0000259" key="2">
    <source>
        <dbReference type="Pfam" id="PF01569"/>
    </source>
</evidence>
<reference evidence="3" key="1">
    <citation type="submission" date="2016-02" db="EMBL/GenBank/DDBJ databases">
        <title>Genomic sequences of Ochrobactrum anthropi.</title>
        <authorList>
            <person name="Chudasama K.S."/>
            <person name="Thaker V.S."/>
        </authorList>
    </citation>
    <scope>NUCLEOTIDE SEQUENCE [LARGE SCALE GENOMIC DNA]</scope>
    <source>
        <strain evidence="3">SUBG007</strain>
    </source>
</reference>